<evidence type="ECO:0000313" key="2">
    <source>
        <dbReference type="WBParaSite" id="MhA1_Contig1410.frz3.gene13"/>
    </source>
</evidence>
<dbReference type="Proteomes" id="UP000095281">
    <property type="component" value="Unplaced"/>
</dbReference>
<protein>
    <submittedName>
        <fullName evidence="2">STP1 protein</fullName>
    </submittedName>
</protein>
<keyword evidence="1" id="KW-1185">Reference proteome</keyword>
<organism evidence="1 2">
    <name type="scientific">Meloidogyne hapla</name>
    <name type="common">Root-knot nematode worm</name>
    <dbReference type="NCBI Taxonomy" id="6305"/>
    <lineage>
        <taxon>Eukaryota</taxon>
        <taxon>Metazoa</taxon>
        <taxon>Ecdysozoa</taxon>
        <taxon>Nematoda</taxon>
        <taxon>Chromadorea</taxon>
        <taxon>Rhabditida</taxon>
        <taxon>Tylenchina</taxon>
        <taxon>Tylenchomorpha</taxon>
        <taxon>Tylenchoidea</taxon>
        <taxon>Meloidogynidae</taxon>
        <taxon>Meloidogyninae</taxon>
        <taxon>Meloidogyne</taxon>
    </lineage>
</organism>
<proteinExistence type="predicted"/>
<dbReference type="WBParaSite" id="MhA1_Contig1410.frz3.gene13">
    <property type="protein sequence ID" value="MhA1_Contig1410.frz3.gene13"/>
    <property type="gene ID" value="MhA1_Contig1410.frz3.gene13"/>
</dbReference>
<reference evidence="2" key="1">
    <citation type="submission" date="2016-11" db="UniProtKB">
        <authorList>
            <consortium name="WormBaseParasite"/>
        </authorList>
    </citation>
    <scope>IDENTIFICATION</scope>
</reference>
<accession>A0A1I8B5Z4</accession>
<name>A0A1I8B5Z4_MELHA</name>
<dbReference type="AlphaFoldDB" id="A0A1I8B5Z4"/>
<sequence length="160" mass="19424">MKKLEKKKQKAAQMNEIKMKEYYNYENIVQNYEKINCEKSDNNGDLELTNNYFSEEKEWEEIANLKNEKIQNDYKNFISTIQSVNNNKWLNPLYYTISQDINSSKNEELNNMLIEYLNKIYGTNEEIQKRRNNSKIWIYKEVENWLKQTCIKNNKEYSGK</sequence>
<evidence type="ECO:0000313" key="1">
    <source>
        <dbReference type="Proteomes" id="UP000095281"/>
    </source>
</evidence>